<comment type="caution">
    <text evidence="1">The sequence shown here is derived from an EMBL/GenBank/DDBJ whole genome shotgun (WGS) entry which is preliminary data.</text>
</comment>
<evidence type="ECO:0000313" key="2">
    <source>
        <dbReference type="Proteomes" id="UP001189429"/>
    </source>
</evidence>
<accession>A0ABN9QJC3</accession>
<sequence length="160" mass="17035">APQDLSLAGALADGLEALRADFELECPGLCAGWLLRALRAQCGRVVVRLREVLQQVFARLRDHGRCLVVSVTRYQMEAVRRFVHDHEDPLPQLDLCPERLAELYPALLHGAGYSVRIAGGGPAQCAGRALVHVLERVPAATAAVHSRPLGSGGGCGLASA</sequence>
<feature type="non-terminal residue" evidence="1">
    <location>
        <position position="1"/>
    </location>
</feature>
<proteinExistence type="predicted"/>
<feature type="non-terminal residue" evidence="1">
    <location>
        <position position="160"/>
    </location>
</feature>
<reference evidence="1" key="1">
    <citation type="submission" date="2023-10" db="EMBL/GenBank/DDBJ databases">
        <authorList>
            <person name="Chen Y."/>
            <person name="Shah S."/>
            <person name="Dougan E. K."/>
            <person name="Thang M."/>
            <person name="Chan C."/>
        </authorList>
    </citation>
    <scope>NUCLEOTIDE SEQUENCE [LARGE SCALE GENOMIC DNA]</scope>
</reference>
<organism evidence="1 2">
    <name type="scientific">Prorocentrum cordatum</name>
    <dbReference type="NCBI Taxonomy" id="2364126"/>
    <lineage>
        <taxon>Eukaryota</taxon>
        <taxon>Sar</taxon>
        <taxon>Alveolata</taxon>
        <taxon>Dinophyceae</taxon>
        <taxon>Prorocentrales</taxon>
        <taxon>Prorocentraceae</taxon>
        <taxon>Prorocentrum</taxon>
    </lineage>
</organism>
<gene>
    <name evidence="1" type="ORF">PCOR1329_LOCUS12487</name>
</gene>
<dbReference type="EMBL" id="CAUYUJ010003652">
    <property type="protein sequence ID" value="CAK0806149.1"/>
    <property type="molecule type" value="Genomic_DNA"/>
</dbReference>
<keyword evidence="2" id="KW-1185">Reference proteome</keyword>
<evidence type="ECO:0000313" key="1">
    <source>
        <dbReference type="EMBL" id="CAK0806149.1"/>
    </source>
</evidence>
<protein>
    <submittedName>
        <fullName evidence="1">Uncharacterized protein</fullName>
    </submittedName>
</protein>
<name>A0ABN9QJC3_9DINO</name>
<dbReference type="Proteomes" id="UP001189429">
    <property type="component" value="Unassembled WGS sequence"/>
</dbReference>